<dbReference type="Gene3D" id="2.60.120.200">
    <property type="match status" value="1"/>
</dbReference>
<dbReference type="EMBL" id="AAEW02000004">
    <property type="protein sequence ID" value="EAT16546.1"/>
    <property type="molecule type" value="Genomic_DNA"/>
</dbReference>
<protein>
    <submittedName>
        <fullName evidence="2">Thrombospondin-like</fullName>
    </submittedName>
</protein>
<name>Q1K293_DESA6</name>
<proteinExistence type="predicted"/>
<reference evidence="2" key="1">
    <citation type="submission" date="2006-05" db="EMBL/GenBank/DDBJ databases">
        <title>Annotation of the draft genome assembly of Desulfuromonas acetoxidans DSM 684.</title>
        <authorList>
            <consortium name="US DOE Joint Genome Institute (JGI-ORNL)"/>
            <person name="Larimer F."/>
            <person name="Land M."/>
            <person name="Hauser L."/>
        </authorList>
    </citation>
    <scope>NUCLEOTIDE SEQUENCE [LARGE SCALE GENOMIC DNA]</scope>
    <source>
        <strain evidence="2">DSM 684</strain>
    </source>
</reference>
<evidence type="ECO:0000313" key="3">
    <source>
        <dbReference type="Proteomes" id="UP000005695"/>
    </source>
</evidence>
<dbReference type="GO" id="GO:0005576">
    <property type="term" value="C:extracellular region"/>
    <property type="evidence" value="ECO:0007669"/>
    <property type="project" value="InterPro"/>
</dbReference>
<dbReference type="InterPro" id="IPR013424">
    <property type="entry name" value="Ice-binding_C"/>
</dbReference>
<dbReference type="AlphaFoldDB" id="Q1K293"/>
<dbReference type="GO" id="GO:0005509">
    <property type="term" value="F:calcium ion binding"/>
    <property type="evidence" value="ECO:0007669"/>
    <property type="project" value="InterPro"/>
</dbReference>
<dbReference type="GO" id="GO:0007155">
    <property type="term" value="P:cell adhesion"/>
    <property type="evidence" value="ECO:0007669"/>
    <property type="project" value="InterPro"/>
</dbReference>
<dbReference type="InterPro" id="IPR008859">
    <property type="entry name" value="Thrombospondin_C"/>
</dbReference>
<accession>Q1K293</accession>
<dbReference type="Pfam" id="PF07589">
    <property type="entry name" value="PEP-CTERM"/>
    <property type="match status" value="1"/>
</dbReference>
<organism evidence="2 3">
    <name type="scientific">Desulfuromonas acetoxidans (strain DSM 684 / 11070)</name>
    <dbReference type="NCBI Taxonomy" id="281689"/>
    <lineage>
        <taxon>Bacteria</taxon>
        <taxon>Pseudomonadati</taxon>
        <taxon>Thermodesulfobacteriota</taxon>
        <taxon>Desulfuromonadia</taxon>
        <taxon>Desulfuromonadales</taxon>
        <taxon>Desulfuromonadaceae</taxon>
        <taxon>Desulfuromonas</taxon>
    </lineage>
</organism>
<dbReference type="Pfam" id="PF05735">
    <property type="entry name" value="TSP_C"/>
    <property type="match status" value="1"/>
</dbReference>
<dbReference type="Proteomes" id="UP000005695">
    <property type="component" value="Unassembled WGS sequence"/>
</dbReference>
<dbReference type="InterPro" id="IPR013320">
    <property type="entry name" value="ConA-like_dom_sf"/>
</dbReference>
<dbReference type="SUPFAM" id="SSF49899">
    <property type="entry name" value="Concanavalin A-like lectins/glucanases"/>
    <property type="match status" value="1"/>
</dbReference>
<evidence type="ECO:0000259" key="1">
    <source>
        <dbReference type="PROSITE" id="PS51236"/>
    </source>
</evidence>
<dbReference type="NCBIfam" id="TIGR02595">
    <property type="entry name" value="PEP_CTERM"/>
    <property type="match status" value="1"/>
</dbReference>
<keyword evidence="3" id="KW-1185">Reference proteome</keyword>
<evidence type="ECO:0000313" key="2">
    <source>
        <dbReference type="EMBL" id="EAT16546.1"/>
    </source>
</evidence>
<dbReference type="PROSITE" id="PS51236">
    <property type="entry name" value="TSP_CTER"/>
    <property type="match status" value="1"/>
</dbReference>
<reference evidence="2" key="2">
    <citation type="submission" date="2006-05" db="EMBL/GenBank/DDBJ databases">
        <title>Sequencing of the draft genome and assembly of Desulfuromonas acetoxidans DSM 684.</title>
        <authorList>
            <consortium name="US DOE Joint Genome Institute (JGI-PGF)"/>
            <person name="Copeland A."/>
            <person name="Lucas S."/>
            <person name="Lapidus A."/>
            <person name="Barry K."/>
            <person name="Detter J.C."/>
            <person name="Glavina del Rio T."/>
            <person name="Hammon N."/>
            <person name="Israni S."/>
            <person name="Dalin E."/>
            <person name="Tice H."/>
            <person name="Bruce D."/>
            <person name="Pitluck S."/>
            <person name="Richardson P."/>
        </authorList>
    </citation>
    <scope>NUCLEOTIDE SEQUENCE [LARGE SCALE GENOMIC DNA]</scope>
    <source>
        <strain evidence="2">DSM 684</strain>
    </source>
</reference>
<feature type="domain" description="TSP C-terminal" evidence="1">
    <location>
        <begin position="1"/>
        <end position="173"/>
    </location>
</feature>
<gene>
    <name evidence="2" type="ORF">Dace_2641</name>
</gene>
<sequence length="200" mass="22278">MSNDGYSVLQTINGQPTYFVSDTDYFNRLIEGTLTVKTTSDDDFIGFVFGLNSSDDYLLFDWKQNNQTAGPGTGLEGFTLSRITGSDINLWEHTGNDLEILASSYSSSLGWRDLQNYEFSLDYSAARTIISIDDETIFDIAGDFNTGLFGFYNYSQAYVNYSGFVEEQSAVVPEPSTFAFMCLGVIGVVALRKKQQRFTA</sequence>
<comment type="caution">
    <text evidence="2">The sequence shown here is derived from an EMBL/GenBank/DDBJ whole genome shotgun (WGS) entry which is preliminary data.</text>
</comment>